<evidence type="ECO:0000313" key="2">
    <source>
        <dbReference type="Proteomes" id="UP000199208"/>
    </source>
</evidence>
<proteinExistence type="predicted"/>
<sequence length="549" mass="61385">MGKAALSDRIEQLTLELVACRSVVGTADEIAMSELVFRLLSDIPYWKQHPELLTKQPFKNDPLGRFSVIARLEGEKDNSRKTVITIGHTDTVGISDYGDFKDLATKPEALIEALKSVTLSGDAKRELDSGSWLFGRGILDMKCGLAILMSILEQLSEDIASLSGNIVFAAVGDEEGNSGGMLSVVPELVRLQEDMGYEYLAVVDTDYMSPRYEGDEDRYVYIGTVGKLMPSFYVVGKETHVGDPFKGLDPNHIAGAIIQKINKNVAFSDVADGEVSLPPITLQQRDLKEEYSVQIARTANLYFNYATHKSTPDEVMSKMIRAAHEAFSDVVNVLNERYDIYCKASRTVHSLLPWRARVISYQALYEAVKEERGEAVLEAHLDALKADMLKDTSIDERLFGQRIVEAVHSLWSFKEPIVIVYFSPPYYPHNFVKGNWAKDLRLLEAVENAIRGQGSDSKVVSRKFYPYISDLSFVSAPSNERIVALQNNMPAYGSRYVLPIEEMQKLSLPVVNIGPYGKDAHQFTERIEKHYSFNVAPQLVYETLLGILG</sequence>
<dbReference type="Proteomes" id="UP000199208">
    <property type="component" value="Unassembled WGS sequence"/>
</dbReference>
<dbReference type="GO" id="GO:0016787">
    <property type="term" value="F:hydrolase activity"/>
    <property type="evidence" value="ECO:0007669"/>
    <property type="project" value="InterPro"/>
</dbReference>
<organism evidence="1 2">
    <name type="scientific">Acidaminobacter hydrogenoformans DSM 2784</name>
    <dbReference type="NCBI Taxonomy" id="1120920"/>
    <lineage>
        <taxon>Bacteria</taxon>
        <taxon>Bacillati</taxon>
        <taxon>Bacillota</taxon>
        <taxon>Clostridia</taxon>
        <taxon>Peptostreptococcales</taxon>
        <taxon>Acidaminobacteraceae</taxon>
        <taxon>Acidaminobacter</taxon>
    </lineage>
</organism>
<gene>
    <name evidence="1" type="ORF">SAMN03080599_03245</name>
</gene>
<accession>A0A1G5S8E0</accession>
<dbReference type="PIRSF" id="PIRSF010386">
    <property type="entry name" value="RocB"/>
    <property type="match status" value="1"/>
</dbReference>
<dbReference type="InterPro" id="IPR050072">
    <property type="entry name" value="Peptidase_M20A"/>
</dbReference>
<keyword evidence="2" id="KW-1185">Reference proteome</keyword>
<dbReference type="InterPro" id="IPR002933">
    <property type="entry name" value="Peptidase_M20"/>
</dbReference>
<reference evidence="1 2" key="1">
    <citation type="submission" date="2016-10" db="EMBL/GenBank/DDBJ databases">
        <authorList>
            <person name="de Groot N.N."/>
        </authorList>
    </citation>
    <scope>NUCLEOTIDE SEQUENCE [LARGE SCALE GENOMIC DNA]</scope>
    <source>
        <strain evidence="1 2">DSM 2784</strain>
    </source>
</reference>
<dbReference type="PANTHER" id="PTHR43808">
    <property type="entry name" value="ACETYLORNITHINE DEACETYLASE"/>
    <property type="match status" value="1"/>
</dbReference>
<dbReference type="EMBL" id="FMWL01000029">
    <property type="protein sequence ID" value="SCZ81991.1"/>
    <property type="molecule type" value="Genomic_DNA"/>
</dbReference>
<dbReference type="OrthoDB" id="9815360at2"/>
<dbReference type="Gene3D" id="3.40.630.10">
    <property type="entry name" value="Zn peptidases"/>
    <property type="match status" value="1"/>
</dbReference>
<dbReference type="AlphaFoldDB" id="A0A1G5S8E0"/>
<protein>
    <submittedName>
        <fullName evidence="1">Arginine utilization protein RocB</fullName>
    </submittedName>
</protein>
<name>A0A1G5S8E0_9FIRM</name>
<dbReference type="SUPFAM" id="SSF53187">
    <property type="entry name" value="Zn-dependent exopeptidases"/>
    <property type="match status" value="1"/>
</dbReference>
<dbReference type="RefSeq" id="WP_092593347.1">
    <property type="nucleotide sequence ID" value="NZ_FMWL01000029.1"/>
</dbReference>
<dbReference type="InterPro" id="IPR012166">
    <property type="entry name" value="Uncharacterised_RocB"/>
</dbReference>
<dbReference type="STRING" id="1120920.SAMN03080599_03245"/>
<evidence type="ECO:0000313" key="1">
    <source>
        <dbReference type="EMBL" id="SCZ81991.1"/>
    </source>
</evidence>
<dbReference type="Pfam" id="PF01546">
    <property type="entry name" value="Peptidase_M20"/>
    <property type="match status" value="1"/>
</dbReference>
<dbReference type="PANTHER" id="PTHR43808:SF27">
    <property type="entry name" value="PROTEIN ROCB"/>
    <property type="match status" value="1"/>
</dbReference>